<organism evidence="4 5">
    <name type="scientific">Vibrio nigripulchritudo SOn1</name>
    <dbReference type="NCBI Taxonomy" id="1238450"/>
    <lineage>
        <taxon>Bacteria</taxon>
        <taxon>Pseudomonadati</taxon>
        <taxon>Pseudomonadota</taxon>
        <taxon>Gammaproteobacteria</taxon>
        <taxon>Vibrionales</taxon>
        <taxon>Vibrionaceae</taxon>
        <taxon>Vibrio</taxon>
    </lineage>
</organism>
<dbReference type="PANTHER" id="PTHR45953:SF1">
    <property type="entry name" value="IDURONATE 2-SULFATASE"/>
    <property type="match status" value="1"/>
</dbReference>
<dbReference type="InterPro" id="IPR017850">
    <property type="entry name" value="Alkaline_phosphatase_core_sf"/>
</dbReference>
<evidence type="ECO:0000313" key="4">
    <source>
        <dbReference type="EMBL" id="CCO47089.1"/>
    </source>
</evidence>
<evidence type="ECO:0000256" key="2">
    <source>
        <dbReference type="ARBA" id="ARBA00022801"/>
    </source>
</evidence>
<dbReference type="Proteomes" id="UP000018211">
    <property type="component" value="Unassembled WGS sequence"/>
</dbReference>
<evidence type="ECO:0000259" key="3">
    <source>
        <dbReference type="Pfam" id="PF00884"/>
    </source>
</evidence>
<reference evidence="4 5" key="1">
    <citation type="journal article" date="2013" name="ISME J.">
        <title>Comparative genomics of pathogenic lineages of Vibrio nigripulchritudo identifies virulence-associated traits.</title>
        <authorList>
            <person name="Goudenege D."/>
            <person name="Labreuche Y."/>
            <person name="Krin E."/>
            <person name="Ansquer D."/>
            <person name="Mangenot S."/>
            <person name="Calteau A."/>
            <person name="Medigue C."/>
            <person name="Mazel D."/>
            <person name="Polz M.F."/>
            <person name="Le Roux F."/>
        </authorList>
    </citation>
    <scope>NUCLEOTIDE SEQUENCE [LARGE SCALE GENOMIC DNA]</scope>
    <source>
        <strain evidence="4 5">SOn1</strain>
    </source>
</reference>
<dbReference type="EMBL" id="CAOF01000112">
    <property type="protein sequence ID" value="CCO47089.1"/>
    <property type="molecule type" value="Genomic_DNA"/>
</dbReference>
<dbReference type="Gene3D" id="3.40.720.10">
    <property type="entry name" value="Alkaline Phosphatase, subunit A"/>
    <property type="match status" value="1"/>
</dbReference>
<dbReference type="AlphaFoldDB" id="A0AAV2VR00"/>
<dbReference type="GO" id="GO:0004423">
    <property type="term" value="F:iduronate-2-sulfatase activity"/>
    <property type="evidence" value="ECO:0007669"/>
    <property type="project" value="TreeGrafter"/>
</dbReference>
<dbReference type="GO" id="GO:0005737">
    <property type="term" value="C:cytoplasm"/>
    <property type="evidence" value="ECO:0007669"/>
    <property type="project" value="TreeGrafter"/>
</dbReference>
<dbReference type="CDD" id="cd16148">
    <property type="entry name" value="sulfatase_like"/>
    <property type="match status" value="1"/>
</dbReference>
<keyword evidence="1" id="KW-0479">Metal-binding</keyword>
<gene>
    <name evidence="4" type="ORF">VIBNISOn1_220007</name>
</gene>
<feature type="domain" description="Sulfatase N-terminal" evidence="3">
    <location>
        <begin position="3"/>
        <end position="336"/>
    </location>
</feature>
<keyword evidence="2" id="KW-0378">Hydrolase</keyword>
<sequence>MKTIFVVFDSLNRLALGCYGGEYKTPNFDRLARKSVVFDRHFVGSLPCMPARRDLHTGRLSFLHRSWGPLEPFDISLFDRLREEGIYSHLITDHYHYFEDGAGNYHTRYDSYGYLRGQEGDKWVPTLDPLKDKWQSIYHEKQVSFESGSLQLQNMANRERIVSEEDFSSTQCFDEAISFLERYSHVDSWVLQLETFDPHEPFVAPPGYRAEFQQEAEKIYDWPPYDRFVEGLPENELLRENYKALVAHCDTQLGRLLDKIDELDAWKDTAIIVTTDHGFLLGEHNWWAKNRMPCYNEVAHIPLFVFHPQFSHLSGTRCEALTQTTDIAPTLLDCFDLQVEPEAASYSLLDLLSGKKKQLHESIIYGYFGGAVNLTDGRYTYFRYPTNMDSADLNEYTLMPSHMLGPFSKEELGDASLKNDLAFAGNVPVLKIPVREDTHWYRSHGPGGMKDCHTVIYDLKQSPTQEVELADKAVENNLEQQLVRLLKKNHAPDELYKRLALIEERNHPKEG</sequence>
<dbReference type="GO" id="GO:0046872">
    <property type="term" value="F:metal ion binding"/>
    <property type="evidence" value="ECO:0007669"/>
    <property type="project" value="UniProtKB-KW"/>
</dbReference>
<accession>A0AAV2VR00</accession>
<proteinExistence type="predicted"/>
<dbReference type="SUPFAM" id="SSF53649">
    <property type="entry name" value="Alkaline phosphatase-like"/>
    <property type="match status" value="1"/>
</dbReference>
<dbReference type="InterPro" id="IPR000917">
    <property type="entry name" value="Sulfatase_N"/>
</dbReference>
<dbReference type="Pfam" id="PF00884">
    <property type="entry name" value="Sulfatase"/>
    <property type="match status" value="1"/>
</dbReference>
<dbReference type="RefSeq" id="WP_022612014.1">
    <property type="nucleotide sequence ID" value="NZ_LK391965.1"/>
</dbReference>
<evidence type="ECO:0000313" key="5">
    <source>
        <dbReference type="Proteomes" id="UP000018211"/>
    </source>
</evidence>
<evidence type="ECO:0000256" key="1">
    <source>
        <dbReference type="ARBA" id="ARBA00022723"/>
    </source>
</evidence>
<protein>
    <submittedName>
        <fullName evidence="4">Sulfatase</fullName>
    </submittedName>
</protein>
<name>A0AAV2VR00_9VIBR</name>
<comment type="caution">
    <text evidence="4">The sequence shown here is derived from an EMBL/GenBank/DDBJ whole genome shotgun (WGS) entry which is preliminary data.</text>
</comment>
<dbReference type="PANTHER" id="PTHR45953">
    <property type="entry name" value="IDURONATE 2-SULFATASE"/>
    <property type="match status" value="1"/>
</dbReference>